<sequence>MKWLSIFDMKPEDCLYFSFEADFDPEAPLERELEPFLHALETYADAWMPQVVQGKRVRKYSRAAFFKGLEEERGDRSTSLGLYRKEWPGLSTMFSLWIPPPAPSRLYFGGSIKPISVFADVRHCEQLVDLVCAWAAHYPVAHAWAHSVAESQLSGSPDFGRDSQTTIRDGFDRVYEVSWLNVFGPKLVASIGRERVLSTPAHRVEELPNGAVLLVTWPIAADFARDEARQAQARAHSHLRPDLDYDTLLRTLRERSAILAPVEPRFPPELEPLLTRVVDRVLISERQLKIAELNAWRPPEPDEWLPASAALPPDVKDVDFVREQYNDLAEGLVALLHTDVPSVFEASPQSLMDVDAHFWCEDFLRNRLPEVVDEHLMPAVGAYLGEVLVKHLGGQWIPRKRLEEAQVRVGDRVWLPFLRAHRYTRSRQALLDSSLSGFYLAAERHRA</sequence>
<organism evidence="1 2">
    <name type="scientific">Pyxidicoccus fallax</name>
    <dbReference type="NCBI Taxonomy" id="394095"/>
    <lineage>
        <taxon>Bacteria</taxon>
        <taxon>Pseudomonadati</taxon>
        <taxon>Myxococcota</taxon>
        <taxon>Myxococcia</taxon>
        <taxon>Myxococcales</taxon>
        <taxon>Cystobacterineae</taxon>
        <taxon>Myxococcaceae</taxon>
        <taxon>Pyxidicoccus</taxon>
    </lineage>
</organism>
<name>A0A848LEY7_9BACT</name>
<dbReference type="Proteomes" id="UP000518300">
    <property type="component" value="Unassembled WGS sequence"/>
</dbReference>
<dbReference type="RefSeq" id="WP_169346350.1">
    <property type="nucleotide sequence ID" value="NZ_JABBJJ010000087.1"/>
</dbReference>
<comment type="caution">
    <text evidence="1">The sequence shown here is derived from an EMBL/GenBank/DDBJ whole genome shotgun (WGS) entry which is preliminary data.</text>
</comment>
<protein>
    <submittedName>
        <fullName evidence="1">Uncharacterized protein</fullName>
    </submittedName>
</protein>
<reference evidence="1 2" key="1">
    <citation type="submission" date="2020-04" db="EMBL/GenBank/DDBJ databases">
        <title>Draft genome of Pyxidicoccus fallax type strain.</title>
        <authorList>
            <person name="Whitworth D.E."/>
        </authorList>
    </citation>
    <scope>NUCLEOTIDE SEQUENCE [LARGE SCALE GENOMIC DNA]</scope>
    <source>
        <strain evidence="1 2">DSM 14698</strain>
    </source>
</reference>
<evidence type="ECO:0000313" key="1">
    <source>
        <dbReference type="EMBL" id="NMO17066.1"/>
    </source>
</evidence>
<proteinExistence type="predicted"/>
<evidence type="ECO:0000313" key="2">
    <source>
        <dbReference type="Proteomes" id="UP000518300"/>
    </source>
</evidence>
<keyword evidence="2" id="KW-1185">Reference proteome</keyword>
<dbReference type="EMBL" id="JABBJJ010000087">
    <property type="protein sequence ID" value="NMO17066.1"/>
    <property type="molecule type" value="Genomic_DNA"/>
</dbReference>
<dbReference type="AlphaFoldDB" id="A0A848LEY7"/>
<accession>A0A848LEY7</accession>
<gene>
    <name evidence="1" type="ORF">HG543_19695</name>
</gene>